<dbReference type="AlphaFoldDB" id="A0A8S9S294"/>
<evidence type="ECO:0000313" key="3">
    <source>
        <dbReference type="Proteomes" id="UP000712600"/>
    </source>
</evidence>
<evidence type="ECO:0000313" key="2">
    <source>
        <dbReference type="EMBL" id="KAF3587270.1"/>
    </source>
</evidence>
<comment type="caution">
    <text evidence="2">The sequence shown here is derived from an EMBL/GenBank/DDBJ whole genome shotgun (WGS) entry which is preliminary data.</text>
</comment>
<sequence>MITLTTSSFRAIIYSLFLATLTSSTSSDAFVFCSAYKGHAISGTPFTMLSRFEPVEPMKEPVSLFPLLGPRILMAMDRFDCAVALWMQNYCDSVNGGQIHKLQFMAELVSSAVVTLSERGKGGSYTNQGDDLSHGKRHEEVIWRLLQIPKDIVCQVKAIELTNEGSSPSVNF</sequence>
<protein>
    <submittedName>
        <fullName evidence="2">Uncharacterized protein</fullName>
    </submittedName>
</protein>
<feature type="chain" id="PRO_5035715068" evidence="1">
    <location>
        <begin position="28"/>
        <end position="172"/>
    </location>
</feature>
<organism evidence="2 3">
    <name type="scientific">Brassica cretica</name>
    <name type="common">Mustard</name>
    <dbReference type="NCBI Taxonomy" id="69181"/>
    <lineage>
        <taxon>Eukaryota</taxon>
        <taxon>Viridiplantae</taxon>
        <taxon>Streptophyta</taxon>
        <taxon>Embryophyta</taxon>
        <taxon>Tracheophyta</taxon>
        <taxon>Spermatophyta</taxon>
        <taxon>Magnoliopsida</taxon>
        <taxon>eudicotyledons</taxon>
        <taxon>Gunneridae</taxon>
        <taxon>Pentapetalae</taxon>
        <taxon>rosids</taxon>
        <taxon>malvids</taxon>
        <taxon>Brassicales</taxon>
        <taxon>Brassicaceae</taxon>
        <taxon>Brassiceae</taxon>
        <taxon>Brassica</taxon>
    </lineage>
</organism>
<evidence type="ECO:0000256" key="1">
    <source>
        <dbReference type="SAM" id="SignalP"/>
    </source>
</evidence>
<feature type="signal peptide" evidence="1">
    <location>
        <begin position="1"/>
        <end position="27"/>
    </location>
</feature>
<name>A0A8S9S294_BRACR</name>
<dbReference type="Proteomes" id="UP000712600">
    <property type="component" value="Unassembled WGS sequence"/>
</dbReference>
<proteinExistence type="predicted"/>
<dbReference type="EMBL" id="QGKX02000088">
    <property type="protein sequence ID" value="KAF3587270.1"/>
    <property type="molecule type" value="Genomic_DNA"/>
</dbReference>
<keyword evidence="1" id="KW-0732">Signal</keyword>
<accession>A0A8S9S294</accession>
<reference evidence="2" key="1">
    <citation type="submission" date="2019-12" db="EMBL/GenBank/DDBJ databases">
        <title>Genome sequencing and annotation of Brassica cretica.</title>
        <authorList>
            <person name="Studholme D.J."/>
            <person name="Sarris P."/>
        </authorList>
    </citation>
    <scope>NUCLEOTIDE SEQUENCE</scope>
    <source>
        <strain evidence="2">PFS-109/04</strain>
        <tissue evidence="2">Leaf</tissue>
    </source>
</reference>
<gene>
    <name evidence="2" type="ORF">F2Q69_00027298</name>
</gene>